<comment type="caution">
    <text evidence="2">The sequence shown here is derived from an EMBL/GenBank/DDBJ whole genome shotgun (WGS) entry which is preliminary data.</text>
</comment>
<reference evidence="2 3" key="1">
    <citation type="journal article" date="2014" name="Int. J. Syst. Evol. Microbiol.">
        <title>Listeria floridensis sp. nov., Listeria aquatica sp. nov., Listeria cornellensis sp. nov., Listeria riparia sp. nov. and Listeria grandensis sp. nov., from agricultural and natural environments.</title>
        <authorList>
            <person name="den Bakker H.C."/>
            <person name="Warchocki S."/>
            <person name="Wright E.M."/>
            <person name="Allred A.F."/>
            <person name="Ahlstrom C."/>
            <person name="Manuel C.S."/>
            <person name="Stasiewicz M.J."/>
            <person name="Burrell A."/>
            <person name="Roof S."/>
            <person name="Strawn L."/>
            <person name="Fortes E.D."/>
            <person name="Nightingale K.K."/>
            <person name="Kephart D."/>
            <person name="Wiedmann M."/>
        </authorList>
    </citation>
    <scope>NUCLEOTIDE SEQUENCE [LARGE SCALE GENOMIC DNA]</scope>
    <source>
        <strain evidence="2 3">FSL S10-1187</strain>
    </source>
</reference>
<dbReference type="EMBL" id="AODF01000014">
    <property type="protein sequence ID" value="EUJ32034.1"/>
    <property type="molecule type" value="Genomic_DNA"/>
</dbReference>
<keyword evidence="1" id="KW-0472">Membrane</keyword>
<dbReference type="RefSeq" id="WP_162148144.1">
    <property type="nucleotide sequence ID" value="NZ_AODF01000014.1"/>
</dbReference>
<proteinExistence type="predicted"/>
<gene>
    <name evidence="2" type="ORF">MFLO_07602</name>
</gene>
<keyword evidence="3" id="KW-1185">Reference proteome</keyword>
<keyword evidence="1" id="KW-1133">Transmembrane helix</keyword>
<evidence type="ECO:0000256" key="1">
    <source>
        <dbReference type="SAM" id="Phobius"/>
    </source>
</evidence>
<feature type="transmembrane region" description="Helical" evidence="1">
    <location>
        <begin position="12"/>
        <end position="43"/>
    </location>
</feature>
<protein>
    <submittedName>
        <fullName evidence="2">Maltodextrose utilization membrane protein</fullName>
    </submittedName>
</protein>
<evidence type="ECO:0000313" key="3">
    <source>
        <dbReference type="Proteomes" id="UP000019249"/>
    </source>
</evidence>
<organism evidence="2 3">
    <name type="scientific">Listeria floridensis FSL S10-1187</name>
    <dbReference type="NCBI Taxonomy" id="1265817"/>
    <lineage>
        <taxon>Bacteria</taxon>
        <taxon>Bacillati</taxon>
        <taxon>Bacillota</taxon>
        <taxon>Bacilli</taxon>
        <taxon>Bacillales</taxon>
        <taxon>Listeriaceae</taxon>
        <taxon>Listeria</taxon>
    </lineage>
</organism>
<keyword evidence="1" id="KW-0812">Transmembrane</keyword>
<accession>A0ABN0RFF7</accession>
<dbReference type="Proteomes" id="UP000019249">
    <property type="component" value="Unassembled WGS sequence"/>
</dbReference>
<name>A0ABN0RFF7_9LIST</name>
<sequence>MVLNALGLPTILATFIGLFYFDITLLLGIQSLGMVLIIAWTFLKTRFYKEEAQLV</sequence>
<evidence type="ECO:0000313" key="2">
    <source>
        <dbReference type="EMBL" id="EUJ32034.1"/>
    </source>
</evidence>